<comment type="domain">
    <text evidence="8">The N-terminal region contains the highly conserved SGGXDS motif, predicted to be a P-loop motif involved in ATP binding.</text>
</comment>
<comment type="subcellular location">
    <subcellularLocation>
        <location evidence="1 8">Cytoplasm</location>
    </subcellularLocation>
</comment>
<keyword evidence="3 8" id="KW-0436">Ligase</keyword>
<evidence type="ECO:0000256" key="2">
    <source>
        <dbReference type="ARBA" id="ARBA00022490"/>
    </source>
</evidence>
<proteinExistence type="inferred from homology"/>
<evidence type="ECO:0000313" key="11">
    <source>
        <dbReference type="Proteomes" id="UP000611945"/>
    </source>
</evidence>
<dbReference type="SUPFAM" id="SSF52402">
    <property type="entry name" value="Adenine nucleotide alpha hydrolases-like"/>
    <property type="match status" value="1"/>
</dbReference>
<evidence type="ECO:0000313" key="10">
    <source>
        <dbReference type="EMBL" id="MBD7978386.1"/>
    </source>
</evidence>
<dbReference type="EC" id="6.3.4.19" evidence="8"/>
<sequence length="432" mass="47976">MSLESRLLDILSPWCNAPAWRVAFSGGLDSTVLLHLLARLNRQHALPPLTAIHIHHGLQPVADAWPEHCQAFCAQLRVPLQVVRVEVPPGASIEQAARRARYGALATGLGEGEVVVTAQHRDDQAETLLFRLLRGAGVRGLAAMPTSRALGRGQLVRPLLSVSRAELEHYAREHELSWVEDPSNRDTAYARNFLRHDVWPVLTQQWPQAAQSLARSAMHMAEAQQLLGELAMQDLAPASTPAPFAWLALPSLSLAPLLQLSDARQRNALRHWLAPLTRLPDTDHWAGWRSLREAADDAMPLWRLADGELRRAEGRLWWLSGDWLTEPVALPPFAGTTPVVLPGNGAVHWSGELPGGALRLAYRRGGERIHLSGRGRRDLKRLLNESNIPAFVRNRLPLLYQGEELLAVGNLPQWRPEAAGTGELIWHAPDWR</sequence>
<dbReference type="GO" id="GO:0032267">
    <property type="term" value="F:tRNA(Ile)-lysidine synthase activity"/>
    <property type="evidence" value="ECO:0007669"/>
    <property type="project" value="UniProtKB-EC"/>
</dbReference>
<dbReference type="Pfam" id="PF09179">
    <property type="entry name" value="TilS"/>
    <property type="match status" value="1"/>
</dbReference>
<evidence type="ECO:0000256" key="5">
    <source>
        <dbReference type="ARBA" id="ARBA00022741"/>
    </source>
</evidence>
<gene>
    <name evidence="8 10" type="primary">tilS</name>
    <name evidence="10" type="ORF">H9642_14470</name>
</gene>
<evidence type="ECO:0000259" key="9">
    <source>
        <dbReference type="SMART" id="SM00977"/>
    </source>
</evidence>
<organism evidence="10 11">
    <name type="scientific">Serpens gallinarum</name>
    <dbReference type="NCBI Taxonomy" id="2763075"/>
    <lineage>
        <taxon>Bacteria</taxon>
        <taxon>Pseudomonadati</taxon>
        <taxon>Pseudomonadota</taxon>
        <taxon>Gammaproteobacteria</taxon>
        <taxon>Pseudomonadales</taxon>
        <taxon>Pseudomonadaceae</taxon>
        <taxon>Pseudomonas</taxon>
    </lineage>
</organism>
<dbReference type="RefSeq" id="WP_251837165.1">
    <property type="nucleotide sequence ID" value="NZ_JACSQG010000008.1"/>
</dbReference>
<keyword evidence="6 8" id="KW-0067">ATP-binding</keyword>
<dbReference type="HAMAP" id="MF_01161">
    <property type="entry name" value="tRNA_Ile_lys_synt"/>
    <property type="match status" value="1"/>
</dbReference>
<dbReference type="CDD" id="cd01992">
    <property type="entry name" value="TilS_N"/>
    <property type="match status" value="1"/>
</dbReference>
<comment type="function">
    <text evidence="8">Ligates lysine onto the cytidine present at position 34 of the AUA codon-specific tRNA(Ile) that contains the anticodon CAU, in an ATP-dependent manner. Cytidine is converted to lysidine, thus changing the amino acid specificity of the tRNA from methionine to isoleucine.</text>
</comment>
<dbReference type="Pfam" id="PF11734">
    <property type="entry name" value="TilS_C"/>
    <property type="match status" value="1"/>
</dbReference>
<feature type="binding site" evidence="8">
    <location>
        <begin position="25"/>
        <end position="30"/>
    </location>
    <ligand>
        <name>ATP</name>
        <dbReference type="ChEBI" id="CHEBI:30616"/>
    </ligand>
</feature>
<dbReference type="InterPro" id="IPR012094">
    <property type="entry name" value="tRNA_Ile_lys_synt"/>
</dbReference>
<dbReference type="InterPro" id="IPR012795">
    <property type="entry name" value="tRNA_Ile_lys_synt_N"/>
</dbReference>
<dbReference type="EMBL" id="JACSQG010000008">
    <property type="protein sequence ID" value="MBD7978386.1"/>
    <property type="molecule type" value="Genomic_DNA"/>
</dbReference>
<evidence type="ECO:0000256" key="3">
    <source>
        <dbReference type="ARBA" id="ARBA00022598"/>
    </source>
</evidence>
<dbReference type="NCBIfam" id="TIGR02433">
    <property type="entry name" value="lysidine_TilS_C"/>
    <property type="match status" value="1"/>
</dbReference>
<dbReference type="SUPFAM" id="SSF82829">
    <property type="entry name" value="MesJ substrate recognition domain-like"/>
    <property type="match status" value="1"/>
</dbReference>
<dbReference type="Gene3D" id="1.20.59.20">
    <property type="match status" value="1"/>
</dbReference>
<dbReference type="InterPro" id="IPR015262">
    <property type="entry name" value="tRNA_Ile_lys_synt_subst-bd"/>
</dbReference>
<comment type="caution">
    <text evidence="10">The sequence shown here is derived from an EMBL/GenBank/DDBJ whole genome shotgun (WGS) entry which is preliminary data.</text>
</comment>
<dbReference type="InterPro" id="IPR014729">
    <property type="entry name" value="Rossmann-like_a/b/a_fold"/>
</dbReference>
<keyword evidence="5 8" id="KW-0547">Nucleotide-binding</keyword>
<dbReference type="NCBIfam" id="TIGR02432">
    <property type="entry name" value="lysidine_TilS_N"/>
    <property type="match status" value="1"/>
</dbReference>
<evidence type="ECO:0000256" key="6">
    <source>
        <dbReference type="ARBA" id="ARBA00022840"/>
    </source>
</evidence>
<dbReference type="InterPro" id="IPR012796">
    <property type="entry name" value="Lysidine-tRNA-synth_C"/>
</dbReference>
<dbReference type="Proteomes" id="UP000611945">
    <property type="component" value="Unassembled WGS sequence"/>
</dbReference>
<accession>A0ABR8TRJ8</accession>
<comment type="similarity">
    <text evidence="8">Belongs to the tRNA(Ile)-lysidine synthase family.</text>
</comment>
<reference evidence="10 11" key="1">
    <citation type="submission" date="2020-08" db="EMBL/GenBank/DDBJ databases">
        <title>A Genomic Blueprint of the Chicken Gut Microbiome.</title>
        <authorList>
            <person name="Gilroy R."/>
            <person name="Ravi A."/>
            <person name="Getino M."/>
            <person name="Pursley I."/>
            <person name="Horton D.L."/>
            <person name="Alikhan N.-F."/>
            <person name="Baker D."/>
            <person name="Gharbi K."/>
            <person name="Hall N."/>
            <person name="Watson M."/>
            <person name="Adriaenssens E.M."/>
            <person name="Foster-Nyarko E."/>
            <person name="Jarju S."/>
            <person name="Secka A."/>
            <person name="Antonio M."/>
            <person name="Oren A."/>
            <person name="Chaudhuri R."/>
            <person name="La Ragione R.M."/>
            <person name="Hildebrand F."/>
            <person name="Pallen M.J."/>
        </authorList>
    </citation>
    <scope>NUCLEOTIDE SEQUENCE [LARGE SCALE GENOMIC DNA]</scope>
    <source>
        <strain evidence="10 11">Sa2CUA2</strain>
    </source>
</reference>
<dbReference type="PANTHER" id="PTHR43033">
    <property type="entry name" value="TRNA(ILE)-LYSIDINE SYNTHASE-RELATED"/>
    <property type="match status" value="1"/>
</dbReference>
<comment type="catalytic activity">
    <reaction evidence="7 8">
        <text>cytidine(34) in tRNA(Ile2) + L-lysine + ATP = lysidine(34) in tRNA(Ile2) + AMP + diphosphate + H(+)</text>
        <dbReference type="Rhea" id="RHEA:43744"/>
        <dbReference type="Rhea" id="RHEA-COMP:10625"/>
        <dbReference type="Rhea" id="RHEA-COMP:10670"/>
        <dbReference type="ChEBI" id="CHEBI:15378"/>
        <dbReference type="ChEBI" id="CHEBI:30616"/>
        <dbReference type="ChEBI" id="CHEBI:32551"/>
        <dbReference type="ChEBI" id="CHEBI:33019"/>
        <dbReference type="ChEBI" id="CHEBI:82748"/>
        <dbReference type="ChEBI" id="CHEBI:83665"/>
        <dbReference type="ChEBI" id="CHEBI:456215"/>
        <dbReference type="EC" id="6.3.4.19"/>
    </reaction>
</comment>
<evidence type="ECO:0000256" key="1">
    <source>
        <dbReference type="ARBA" id="ARBA00004496"/>
    </source>
</evidence>
<evidence type="ECO:0000256" key="4">
    <source>
        <dbReference type="ARBA" id="ARBA00022694"/>
    </source>
</evidence>
<dbReference type="PANTHER" id="PTHR43033:SF1">
    <property type="entry name" value="TRNA(ILE)-LYSIDINE SYNTHASE-RELATED"/>
    <property type="match status" value="1"/>
</dbReference>
<dbReference type="Gene3D" id="3.40.50.620">
    <property type="entry name" value="HUPs"/>
    <property type="match status" value="1"/>
</dbReference>
<feature type="domain" description="Lysidine-tRNA(Ile) synthetase C-terminal" evidence="9">
    <location>
        <begin position="358"/>
        <end position="426"/>
    </location>
</feature>
<keyword evidence="2 8" id="KW-0963">Cytoplasm</keyword>
<keyword evidence="11" id="KW-1185">Reference proteome</keyword>
<evidence type="ECO:0000256" key="7">
    <source>
        <dbReference type="ARBA" id="ARBA00048539"/>
    </source>
</evidence>
<name>A0ABR8TRJ8_9PSED</name>
<dbReference type="InterPro" id="IPR011063">
    <property type="entry name" value="TilS/TtcA_N"/>
</dbReference>
<keyword evidence="4 8" id="KW-0819">tRNA processing</keyword>
<evidence type="ECO:0000256" key="8">
    <source>
        <dbReference type="HAMAP-Rule" id="MF_01161"/>
    </source>
</evidence>
<dbReference type="SUPFAM" id="SSF56037">
    <property type="entry name" value="PheT/TilS domain"/>
    <property type="match status" value="1"/>
</dbReference>
<protein>
    <recommendedName>
        <fullName evidence="8">tRNA(Ile)-lysidine synthase</fullName>
        <ecNumber evidence="8">6.3.4.19</ecNumber>
    </recommendedName>
    <alternativeName>
        <fullName evidence="8">tRNA(Ile)-2-lysyl-cytidine synthase</fullName>
    </alternativeName>
    <alternativeName>
        <fullName evidence="8">tRNA(Ile)-lysidine synthetase</fullName>
    </alternativeName>
</protein>
<dbReference type="SMART" id="SM00977">
    <property type="entry name" value="TilS_C"/>
    <property type="match status" value="1"/>
</dbReference>
<dbReference type="Pfam" id="PF01171">
    <property type="entry name" value="ATP_bind_3"/>
    <property type="match status" value="1"/>
</dbReference>